<organism evidence="2 3">
    <name type="scientific">Acanthoscelides obtectus</name>
    <name type="common">Bean weevil</name>
    <name type="synonym">Bruchus obtectus</name>
    <dbReference type="NCBI Taxonomy" id="200917"/>
    <lineage>
        <taxon>Eukaryota</taxon>
        <taxon>Metazoa</taxon>
        <taxon>Ecdysozoa</taxon>
        <taxon>Arthropoda</taxon>
        <taxon>Hexapoda</taxon>
        <taxon>Insecta</taxon>
        <taxon>Pterygota</taxon>
        <taxon>Neoptera</taxon>
        <taxon>Endopterygota</taxon>
        <taxon>Coleoptera</taxon>
        <taxon>Polyphaga</taxon>
        <taxon>Cucujiformia</taxon>
        <taxon>Chrysomeloidea</taxon>
        <taxon>Chrysomelidae</taxon>
        <taxon>Bruchinae</taxon>
        <taxon>Bruchini</taxon>
        <taxon>Acanthoscelides</taxon>
    </lineage>
</organism>
<dbReference type="AlphaFoldDB" id="A0A9P0M799"/>
<accession>A0A9P0M799</accession>
<proteinExistence type="predicted"/>
<evidence type="ECO:0000313" key="3">
    <source>
        <dbReference type="Proteomes" id="UP001152888"/>
    </source>
</evidence>
<feature type="compositionally biased region" description="Basic and acidic residues" evidence="1">
    <location>
        <begin position="12"/>
        <end position="26"/>
    </location>
</feature>
<evidence type="ECO:0000256" key="1">
    <source>
        <dbReference type="SAM" id="MobiDB-lite"/>
    </source>
</evidence>
<evidence type="ECO:0000313" key="2">
    <source>
        <dbReference type="EMBL" id="CAH2006381.1"/>
    </source>
</evidence>
<keyword evidence="3" id="KW-1185">Reference proteome</keyword>
<dbReference type="Proteomes" id="UP001152888">
    <property type="component" value="Unassembled WGS sequence"/>
</dbReference>
<gene>
    <name evidence="2" type="ORF">ACAOBT_LOCUS29065</name>
</gene>
<reference evidence="2" key="1">
    <citation type="submission" date="2022-03" db="EMBL/GenBank/DDBJ databases">
        <authorList>
            <person name="Sayadi A."/>
        </authorList>
    </citation>
    <scope>NUCLEOTIDE SEQUENCE</scope>
</reference>
<name>A0A9P0M799_ACAOB</name>
<sequence length="98" mass="11468">MEETDLDGALNEGRDDDQSARREAQKDMSIPSWNWTKDDLEEREDFVEAYQIYCNEENPSAPRYFLKYFSIDATRNIVDQTRLYSTQQNGTSINTTTN</sequence>
<feature type="region of interest" description="Disordered" evidence="1">
    <location>
        <begin position="1"/>
        <end position="32"/>
    </location>
</feature>
<protein>
    <submittedName>
        <fullName evidence="2">Uncharacterized protein</fullName>
    </submittedName>
</protein>
<dbReference type="EMBL" id="CAKOFQ010007683">
    <property type="protein sequence ID" value="CAH2006381.1"/>
    <property type="molecule type" value="Genomic_DNA"/>
</dbReference>
<comment type="caution">
    <text evidence="2">The sequence shown here is derived from an EMBL/GenBank/DDBJ whole genome shotgun (WGS) entry which is preliminary data.</text>
</comment>
<feature type="non-terminal residue" evidence="2">
    <location>
        <position position="98"/>
    </location>
</feature>